<organism evidence="2 3">
    <name type="scientific">Actinomycetospora chibensis</name>
    <dbReference type="NCBI Taxonomy" id="663606"/>
    <lineage>
        <taxon>Bacteria</taxon>
        <taxon>Bacillati</taxon>
        <taxon>Actinomycetota</taxon>
        <taxon>Actinomycetes</taxon>
        <taxon>Pseudonocardiales</taxon>
        <taxon>Pseudonocardiaceae</taxon>
        <taxon>Actinomycetospora</taxon>
    </lineage>
</organism>
<dbReference type="Gene3D" id="3.20.20.140">
    <property type="entry name" value="Metal-dependent hydrolases"/>
    <property type="match status" value="1"/>
</dbReference>
<evidence type="ECO:0000313" key="2">
    <source>
        <dbReference type="EMBL" id="MFC4832885.1"/>
    </source>
</evidence>
<dbReference type="Pfam" id="PF02811">
    <property type="entry name" value="PHP"/>
    <property type="match status" value="1"/>
</dbReference>
<dbReference type="InterPro" id="IPR003141">
    <property type="entry name" value="Pol/His_phosphatase_N"/>
</dbReference>
<dbReference type="InterPro" id="IPR052018">
    <property type="entry name" value="PHP_domain"/>
</dbReference>
<dbReference type="InterPro" id="IPR004013">
    <property type="entry name" value="PHP_dom"/>
</dbReference>
<dbReference type="Gene3D" id="1.10.150.650">
    <property type="match status" value="1"/>
</dbReference>
<reference evidence="3" key="1">
    <citation type="journal article" date="2019" name="Int. J. Syst. Evol. Microbiol.">
        <title>The Global Catalogue of Microorganisms (GCM) 10K type strain sequencing project: providing services to taxonomists for standard genome sequencing and annotation.</title>
        <authorList>
            <consortium name="The Broad Institute Genomics Platform"/>
            <consortium name="The Broad Institute Genome Sequencing Center for Infectious Disease"/>
            <person name="Wu L."/>
            <person name="Ma J."/>
        </authorList>
    </citation>
    <scope>NUCLEOTIDE SEQUENCE [LARGE SCALE GENOMIC DNA]</scope>
    <source>
        <strain evidence="3">CCUG 50347</strain>
    </source>
</reference>
<evidence type="ECO:0000259" key="1">
    <source>
        <dbReference type="SMART" id="SM00481"/>
    </source>
</evidence>
<proteinExistence type="predicted"/>
<gene>
    <name evidence="2" type="ORF">ACFPEL_10735</name>
</gene>
<dbReference type="InterPro" id="IPR016195">
    <property type="entry name" value="Pol/histidinol_Pase-like"/>
</dbReference>
<dbReference type="CDD" id="cd07438">
    <property type="entry name" value="PHP_HisPPase_AMP"/>
    <property type="match status" value="1"/>
</dbReference>
<keyword evidence="3" id="KW-1185">Reference proteome</keyword>
<dbReference type="RefSeq" id="WP_274188212.1">
    <property type="nucleotide sequence ID" value="NZ_BAABHN010000020.1"/>
</dbReference>
<dbReference type="PANTHER" id="PTHR42924">
    <property type="entry name" value="EXONUCLEASE"/>
    <property type="match status" value="1"/>
</dbReference>
<protein>
    <submittedName>
        <fullName evidence="2">PHP domain-containing protein</fullName>
    </submittedName>
</protein>
<dbReference type="Proteomes" id="UP001595909">
    <property type="component" value="Unassembled WGS sequence"/>
</dbReference>
<accession>A0ABV9RGR5</accession>
<dbReference type="PANTHER" id="PTHR42924:SF3">
    <property type="entry name" value="POLYMERASE_HISTIDINOL PHOSPHATASE N-TERMINAL DOMAIN-CONTAINING PROTEIN"/>
    <property type="match status" value="1"/>
</dbReference>
<dbReference type="EMBL" id="JBHSIM010000020">
    <property type="protein sequence ID" value="MFC4832885.1"/>
    <property type="molecule type" value="Genomic_DNA"/>
</dbReference>
<evidence type="ECO:0000313" key="3">
    <source>
        <dbReference type="Proteomes" id="UP001595909"/>
    </source>
</evidence>
<feature type="domain" description="Polymerase/histidinol phosphatase N-terminal" evidence="1">
    <location>
        <begin position="2"/>
        <end position="66"/>
    </location>
</feature>
<dbReference type="SUPFAM" id="SSF89550">
    <property type="entry name" value="PHP domain-like"/>
    <property type="match status" value="1"/>
</dbReference>
<sequence>MIDLHTHSTVSDGTETPTELVATAAGAGVTVLALTDHDTTTGWAEAAAARPSGMTLLRGAEFSTVSPDGRGGEVTAHLLGYLFDPEDATIVAEQERVRNSRRDRLRAMGERMAAGGLPIDGEALLARLPADSPAGRPHIGQALVEAGVVGSVSEAFREILRKGGPYYVEKYNTPIAEAVAMIRAAGGVAVFAHPFARTRGDVVEASVLRDLAREGLDGVEVDHPDHVGEDRATLRALAAGTGLLVTGSSDYHGTNKTNTPIAGETTAPAELEKIVERARGVEVLAG</sequence>
<comment type="caution">
    <text evidence="2">The sequence shown here is derived from an EMBL/GenBank/DDBJ whole genome shotgun (WGS) entry which is preliminary data.</text>
</comment>
<name>A0ABV9RGR5_9PSEU</name>
<dbReference type="SMART" id="SM00481">
    <property type="entry name" value="POLIIIAc"/>
    <property type="match status" value="1"/>
</dbReference>